<evidence type="ECO:0000259" key="1">
    <source>
        <dbReference type="Pfam" id="PF00899"/>
    </source>
</evidence>
<dbReference type="OrthoDB" id="9804150at2"/>
<dbReference type="InterPro" id="IPR000594">
    <property type="entry name" value="ThiF_NAD_FAD-bd"/>
</dbReference>
<dbReference type="Gene3D" id="3.40.50.720">
    <property type="entry name" value="NAD(P)-binding Rossmann-like Domain"/>
    <property type="match status" value="1"/>
</dbReference>
<dbReference type="Pfam" id="PF00899">
    <property type="entry name" value="ThiF"/>
    <property type="match status" value="1"/>
</dbReference>
<dbReference type="PANTHER" id="PTHR43267">
    <property type="entry name" value="TRNA THREONYLCARBAMOYLADENOSINE DEHYDRATASE"/>
    <property type="match status" value="1"/>
</dbReference>
<dbReference type="InterPro" id="IPR035985">
    <property type="entry name" value="Ubiquitin-activating_enz"/>
</dbReference>
<dbReference type="PANTHER" id="PTHR43267:SF1">
    <property type="entry name" value="TRNA THREONYLCARBAMOYLADENOSINE DEHYDRATASE"/>
    <property type="match status" value="1"/>
</dbReference>
<sequence length="243" mass="26354">MSENRFNRMELLIGDEGLRRLAEASVAVFGVGGVGGYAVEALARAGVGRLTLIDFDVVALSNINRQIHALEGTVGRAKVQVMAERCRAINPAIRVEPLQEFYGADSAEVLLGRGFDQVLDCIDHITSKLHLIQSCKERGLPIISSMGAANKLDPTKVAVADLFQTQKCRLAKILRKELRKRGIDSGVPVVYSTEEFRPLAEPGAEERARRVTLGSSSYIPPIFGLTMAGEVIRGLLARGANEI</sequence>
<evidence type="ECO:0000313" key="2">
    <source>
        <dbReference type="EMBL" id="TRO81952.1"/>
    </source>
</evidence>
<dbReference type="CDD" id="cd00755">
    <property type="entry name" value="YgdL_like"/>
    <property type="match status" value="1"/>
</dbReference>
<keyword evidence="3" id="KW-1185">Reference proteome</keyword>
<accession>A0A550JFH3</accession>
<reference evidence="2 3" key="1">
    <citation type="submission" date="2019-07" db="EMBL/GenBank/DDBJ databases">
        <title>Insights of Desulfuromonas acetexigens electromicrobiology.</title>
        <authorList>
            <person name="Katuri K."/>
            <person name="Sapireddy V."/>
            <person name="Shaw D.R."/>
            <person name="Saikaly P."/>
        </authorList>
    </citation>
    <scope>NUCLEOTIDE SEQUENCE [LARGE SCALE GENOMIC DNA]</scope>
    <source>
        <strain evidence="2 3">2873</strain>
    </source>
</reference>
<dbReference type="Proteomes" id="UP000317155">
    <property type="component" value="Unassembled WGS sequence"/>
</dbReference>
<feature type="domain" description="THIF-type NAD/FAD binding fold" evidence="1">
    <location>
        <begin position="12"/>
        <end position="238"/>
    </location>
</feature>
<dbReference type="SUPFAM" id="SSF69572">
    <property type="entry name" value="Activating enzymes of the ubiquitin-like proteins"/>
    <property type="match status" value="1"/>
</dbReference>
<gene>
    <name evidence="2" type="ORF">FL622_09150</name>
</gene>
<dbReference type="RefSeq" id="WP_092057779.1">
    <property type="nucleotide sequence ID" value="NZ_FOJJ01000037.1"/>
</dbReference>
<comment type="caution">
    <text evidence="2">The sequence shown here is derived from an EMBL/GenBank/DDBJ whole genome shotgun (WGS) entry which is preliminary data.</text>
</comment>
<dbReference type="AlphaFoldDB" id="A0A550JFH3"/>
<dbReference type="GO" id="GO:0008641">
    <property type="term" value="F:ubiquitin-like modifier activating enzyme activity"/>
    <property type="evidence" value="ECO:0007669"/>
    <property type="project" value="InterPro"/>
</dbReference>
<organism evidence="2 3">
    <name type="scientific">Trichloromonas acetexigens</name>
    <dbReference type="NCBI Taxonomy" id="38815"/>
    <lineage>
        <taxon>Bacteria</taxon>
        <taxon>Pseudomonadati</taxon>
        <taxon>Thermodesulfobacteriota</taxon>
        <taxon>Desulfuromonadia</taxon>
        <taxon>Desulfuromonadales</taxon>
        <taxon>Trichloromonadaceae</taxon>
        <taxon>Trichloromonas</taxon>
    </lineage>
</organism>
<name>A0A550JFH3_9BACT</name>
<dbReference type="EMBL" id="VJVV01000005">
    <property type="protein sequence ID" value="TRO81952.1"/>
    <property type="molecule type" value="Genomic_DNA"/>
</dbReference>
<proteinExistence type="predicted"/>
<protein>
    <submittedName>
        <fullName evidence="2">tRNA threonylcarbamoyladenosine dehydratase</fullName>
    </submittedName>
</protein>
<dbReference type="InterPro" id="IPR045886">
    <property type="entry name" value="ThiF/MoeB/HesA"/>
</dbReference>
<dbReference type="GO" id="GO:0061504">
    <property type="term" value="P:cyclic threonylcarbamoyladenosine biosynthetic process"/>
    <property type="evidence" value="ECO:0007669"/>
    <property type="project" value="TreeGrafter"/>
</dbReference>
<evidence type="ECO:0000313" key="3">
    <source>
        <dbReference type="Proteomes" id="UP000317155"/>
    </source>
</evidence>
<dbReference type="GO" id="GO:0061503">
    <property type="term" value="F:tRNA threonylcarbamoyladenosine dehydratase"/>
    <property type="evidence" value="ECO:0007669"/>
    <property type="project" value="TreeGrafter"/>
</dbReference>
<dbReference type="FunFam" id="3.40.50.720:FF:000141">
    <property type="entry name" value="tRNA threonylcarbamoyladenosine dehydratase"/>
    <property type="match status" value="1"/>
</dbReference>